<dbReference type="CDD" id="cd00090">
    <property type="entry name" value="HTH_ARSR"/>
    <property type="match status" value="1"/>
</dbReference>
<dbReference type="GO" id="GO:0003677">
    <property type="term" value="F:DNA binding"/>
    <property type="evidence" value="ECO:0007669"/>
    <property type="project" value="InterPro"/>
</dbReference>
<evidence type="ECO:0000259" key="2">
    <source>
        <dbReference type="SMART" id="SM00419"/>
    </source>
</evidence>
<dbReference type="PANTHER" id="PTHR43704">
    <property type="entry name" value="BSR5907 PROTEIN"/>
    <property type="match status" value="1"/>
</dbReference>
<organism evidence="3 4">
    <name type="scientific">Thermococcus profundus</name>
    <dbReference type="NCBI Taxonomy" id="49899"/>
    <lineage>
        <taxon>Archaea</taxon>
        <taxon>Methanobacteriati</taxon>
        <taxon>Methanobacteriota</taxon>
        <taxon>Thermococci</taxon>
        <taxon>Thermococcales</taxon>
        <taxon>Thermococcaceae</taxon>
        <taxon>Thermococcus</taxon>
    </lineage>
</organism>
<dbReference type="InterPro" id="IPR036390">
    <property type="entry name" value="WH_DNA-bd_sf"/>
</dbReference>
<reference evidence="3 4" key="1">
    <citation type="submission" date="2016-03" db="EMBL/GenBank/DDBJ databases">
        <title>Complete genome sequence of Thermococcus profundus strain DT5432.</title>
        <authorList>
            <person name="Oger P.M."/>
        </authorList>
    </citation>
    <scope>NUCLEOTIDE SEQUENCE [LARGE SCALE GENOMIC DNA]</scope>
    <source>
        <strain evidence="3 4">DT 5432</strain>
    </source>
</reference>
<feature type="domain" description="HTH arsR-type" evidence="1">
    <location>
        <begin position="9"/>
        <end position="109"/>
    </location>
</feature>
<protein>
    <submittedName>
        <fullName evidence="3">AsnC family transcriptional regulator</fullName>
    </submittedName>
</protein>
<dbReference type="InterPro" id="IPR012318">
    <property type="entry name" value="HTH_CRP"/>
</dbReference>
<sequence length="158" mass="18279">MEVNSMERESLTPRQVKLLKKLYEEGKPVEVYTVEKTQDELANELGITRQALSNHLKVLKELGYIRTGRGFIDLTDKALELLGERKGDVFVFVRIEPTKRKHVYETLQKMRIKRIYRVTGDIDLIIEADKSKLDEILEEIASLDGVRETITHVVLEVL</sequence>
<dbReference type="EMBL" id="CP014862">
    <property type="protein sequence ID" value="ASJ02705.1"/>
    <property type="molecule type" value="Genomic_DNA"/>
</dbReference>
<dbReference type="KEGG" id="tprf:A3L09_05265"/>
<name>A0A2Z2MDL4_THEPR</name>
<accession>A0A2Z2MDL4</accession>
<dbReference type="InterPro" id="IPR001845">
    <property type="entry name" value="HTH_ArsR_DNA-bd_dom"/>
</dbReference>
<dbReference type="Proteomes" id="UP000250179">
    <property type="component" value="Chromosome"/>
</dbReference>
<dbReference type="Gene3D" id="1.10.10.10">
    <property type="entry name" value="Winged helix-like DNA-binding domain superfamily/Winged helix DNA-binding domain"/>
    <property type="match status" value="1"/>
</dbReference>
<feature type="domain" description="HTH crp-type" evidence="2">
    <location>
        <begin position="25"/>
        <end position="76"/>
    </location>
</feature>
<proteinExistence type="predicted"/>
<dbReference type="Gene3D" id="3.30.70.920">
    <property type="match status" value="1"/>
</dbReference>
<dbReference type="SMART" id="SM00419">
    <property type="entry name" value="HTH_CRP"/>
    <property type="match status" value="1"/>
</dbReference>
<gene>
    <name evidence="3" type="ORF">A3L09_05265</name>
</gene>
<keyword evidence="4" id="KW-1185">Reference proteome</keyword>
<dbReference type="InterPro" id="IPR011991">
    <property type="entry name" value="ArsR-like_HTH"/>
</dbReference>
<dbReference type="InterPro" id="IPR036388">
    <property type="entry name" value="WH-like_DNA-bd_sf"/>
</dbReference>
<dbReference type="SMART" id="SM00418">
    <property type="entry name" value="HTH_ARSR"/>
    <property type="match status" value="1"/>
</dbReference>
<dbReference type="InterPro" id="IPR019887">
    <property type="entry name" value="Tscrpt_reg_AsnC/Lrp_C"/>
</dbReference>
<dbReference type="SUPFAM" id="SSF46785">
    <property type="entry name" value="Winged helix' DNA-binding domain"/>
    <property type="match status" value="1"/>
</dbReference>
<dbReference type="OrthoDB" id="14763at2157"/>
<dbReference type="GO" id="GO:0003700">
    <property type="term" value="F:DNA-binding transcription factor activity"/>
    <property type="evidence" value="ECO:0007669"/>
    <property type="project" value="InterPro"/>
</dbReference>
<evidence type="ECO:0000259" key="1">
    <source>
        <dbReference type="SMART" id="SM00418"/>
    </source>
</evidence>
<dbReference type="Pfam" id="PF13545">
    <property type="entry name" value="HTH_Crp_2"/>
    <property type="match status" value="1"/>
</dbReference>
<evidence type="ECO:0000313" key="4">
    <source>
        <dbReference type="Proteomes" id="UP000250179"/>
    </source>
</evidence>
<dbReference type="AlphaFoldDB" id="A0A2Z2MDL4"/>
<dbReference type="SUPFAM" id="SSF54909">
    <property type="entry name" value="Dimeric alpha+beta barrel"/>
    <property type="match status" value="1"/>
</dbReference>
<evidence type="ECO:0000313" key="3">
    <source>
        <dbReference type="EMBL" id="ASJ02705.1"/>
    </source>
</evidence>
<dbReference type="Pfam" id="PF01037">
    <property type="entry name" value="AsnC_trans_reg"/>
    <property type="match status" value="1"/>
</dbReference>
<dbReference type="InterPro" id="IPR011008">
    <property type="entry name" value="Dimeric_a/b-barrel"/>
</dbReference>
<dbReference type="PANTHER" id="PTHR43704:SF1">
    <property type="entry name" value="BSR5907 PROTEIN"/>
    <property type="match status" value="1"/>
</dbReference>